<sequence>MWHPVQLLRQLPATAINIGPPSFDIDLGTAMHELADDYLIDILAILITFYVLLALPLLVSMAYSDYEQYKMAQRYAQVFAILETRAATTVDHYVLEAVWDIGAPYLRAFWAGCAFILVALSSLVVTGLRASLSLTVRVAMLLGVVLGLVSGVGTTMVRSLACTAHSLYAFPSKCAAMVRWWMVRVLLLALQDYRFQVVAECGWSMAHVNAIAAPLPSDRLSTAVLCRPSLSVAIVNTILTTLPGSVRRPTLLGPSKFNAVAPLTGLQNFLIRSCGSQIRIPSMDWTFYGVLRACDLPKALFTALRPCSSSARLFLCGFVHLDLVTDALTVRITVYHLDGQSFDLTLGAYFGAIVAGSAEVISSTRCRFLTFVRRLAISAVSAPSTFIGTSAHALVSTGQAFVRKPLRIAATFRLRIHASPYKQPMLIQACGHSQSATLSLAGLTAMDLLAAFRYLTNLVRPSPMVFACGRINVHMQALKFVADLATFGSERSVQAIPTQSTTIQDSQLAEGSALCHGDFEHTTAVPYGPHRALGSICALDSALDTITLFGRCFQPHELFSAYEYGHFQIRTVKTLFWSDTLWFQHHGQETLFRVHTCRSNAIQDSEVAESFALRHGSLEHTARFDVLALEVTPPVFYGPHRAAEPLLACASELDGVTISGHRFQFRELQQAFTYGYFAIHEVRTLFTSSSILFKHHGEEIVLNVRAYQRPLEVMHTAFEDTLLALPSATITEVSDADDTEDPDRTLCEPEIEDFVDVTKPSYCTPCDAEDDFAFPTSSSLSALDQLLHDDDEEELEDFDALPSDRKLAAFKVRIFEDVLQGFQEPSRWERYDLVPPLLLVVQGTTSAIGDDGTTSSHCGQYFCPPPPCVPTLVEPELPKPSVKPPPATAEPSKPRTSSKSKAAAPSHPAQQPVAATKKPRPRKRQSKSKKAALEPSTSMDPTASVPGCSPSPSASAAKVVLNSEPSPASTSQSEASTSKPSAPSSAFKPAASTSKSAAPAAQPSTDEVKIKHRGPRTPTAERRRRQKERAAAAEALNQAAAAAA</sequence>
<dbReference type="EMBL" id="ML122265">
    <property type="protein sequence ID" value="RPD60664.1"/>
    <property type="molecule type" value="Genomic_DNA"/>
</dbReference>
<evidence type="ECO:0000256" key="1">
    <source>
        <dbReference type="SAM" id="MobiDB-lite"/>
    </source>
</evidence>
<protein>
    <submittedName>
        <fullName evidence="3">Uncharacterized protein</fullName>
    </submittedName>
</protein>
<feature type="transmembrane region" description="Helical" evidence="2">
    <location>
        <begin position="107"/>
        <end position="126"/>
    </location>
</feature>
<evidence type="ECO:0000313" key="4">
    <source>
        <dbReference type="Proteomes" id="UP000313359"/>
    </source>
</evidence>
<evidence type="ECO:0000256" key="2">
    <source>
        <dbReference type="SAM" id="Phobius"/>
    </source>
</evidence>
<name>A0A5C2SBZ0_9APHY</name>
<organism evidence="3 4">
    <name type="scientific">Lentinus tigrinus ALCF2SS1-6</name>
    <dbReference type="NCBI Taxonomy" id="1328759"/>
    <lineage>
        <taxon>Eukaryota</taxon>
        <taxon>Fungi</taxon>
        <taxon>Dikarya</taxon>
        <taxon>Basidiomycota</taxon>
        <taxon>Agaricomycotina</taxon>
        <taxon>Agaricomycetes</taxon>
        <taxon>Polyporales</taxon>
        <taxon>Polyporaceae</taxon>
        <taxon>Lentinus</taxon>
    </lineage>
</organism>
<feature type="transmembrane region" description="Helical" evidence="2">
    <location>
        <begin position="138"/>
        <end position="157"/>
    </location>
</feature>
<reference evidence="3" key="1">
    <citation type="journal article" date="2018" name="Genome Biol. Evol.">
        <title>Genomics and development of Lentinus tigrinus, a white-rot wood-decaying mushroom with dimorphic fruiting bodies.</title>
        <authorList>
            <person name="Wu B."/>
            <person name="Xu Z."/>
            <person name="Knudson A."/>
            <person name="Carlson A."/>
            <person name="Chen N."/>
            <person name="Kovaka S."/>
            <person name="LaButti K."/>
            <person name="Lipzen A."/>
            <person name="Pennachio C."/>
            <person name="Riley R."/>
            <person name="Schakwitz W."/>
            <person name="Umezawa K."/>
            <person name="Ohm R.A."/>
            <person name="Grigoriev I.V."/>
            <person name="Nagy L.G."/>
            <person name="Gibbons J."/>
            <person name="Hibbett D."/>
        </authorList>
    </citation>
    <scope>NUCLEOTIDE SEQUENCE [LARGE SCALE GENOMIC DNA]</scope>
    <source>
        <strain evidence="3">ALCF2SS1-6</strain>
    </source>
</reference>
<feature type="compositionally biased region" description="Basic residues" evidence="1">
    <location>
        <begin position="917"/>
        <end position="930"/>
    </location>
</feature>
<feature type="transmembrane region" description="Helical" evidence="2">
    <location>
        <begin position="38"/>
        <end position="63"/>
    </location>
</feature>
<proteinExistence type="predicted"/>
<dbReference type="STRING" id="1328759.A0A5C2SBZ0"/>
<keyword evidence="2" id="KW-0472">Membrane</keyword>
<keyword evidence="2" id="KW-1133">Transmembrane helix</keyword>
<evidence type="ECO:0000313" key="3">
    <source>
        <dbReference type="EMBL" id="RPD60664.1"/>
    </source>
</evidence>
<feature type="compositionally biased region" description="Low complexity" evidence="1">
    <location>
        <begin position="894"/>
        <end position="915"/>
    </location>
</feature>
<feature type="compositionally biased region" description="Low complexity" evidence="1">
    <location>
        <begin position="1032"/>
        <end position="1044"/>
    </location>
</feature>
<feature type="compositionally biased region" description="Low complexity" evidence="1">
    <location>
        <begin position="975"/>
        <end position="1005"/>
    </location>
</feature>
<accession>A0A5C2SBZ0</accession>
<feature type="compositionally biased region" description="Low complexity" evidence="1">
    <location>
        <begin position="943"/>
        <end position="960"/>
    </location>
</feature>
<keyword evidence="4" id="KW-1185">Reference proteome</keyword>
<dbReference type="Proteomes" id="UP000313359">
    <property type="component" value="Unassembled WGS sequence"/>
</dbReference>
<feature type="compositionally biased region" description="Polar residues" evidence="1">
    <location>
        <begin position="963"/>
        <end position="974"/>
    </location>
</feature>
<keyword evidence="2" id="KW-0812">Transmembrane</keyword>
<dbReference type="AlphaFoldDB" id="A0A5C2SBZ0"/>
<feature type="region of interest" description="Disordered" evidence="1">
    <location>
        <begin position="874"/>
        <end position="1044"/>
    </location>
</feature>
<gene>
    <name evidence="3" type="ORF">L227DRAFT_600844</name>
</gene>